<evidence type="ECO:0000256" key="1">
    <source>
        <dbReference type="SAM" id="MobiDB-lite"/>
    </source>
</evidence>
<organism evidence="3 4">
    <name type="scientific">Sphaerisporangium krabiense</name>
    <dbReference type="NCBI Taxonomy" id="763782"/>
    <lineage>
        <taxon>Bacteria</taxon>
        <taxon>Bacillati</taxon>
        <taxon>Actinomycetota</taxon>
        <taxon>Actinomycetes</taxon>
        <taxon>Streptosporangiales</taxon>
        <taxon>Streptosporangiaceae</taxon>
        <taxon>Sphaerisporangium</taxon>
    </lineage>
</organism>
<dbReference type="Proteomes" id="UP000588112">
    <property type="component" value="Unassembled WGS sequence"/>
</dbReference>
<dbReference type="RefSeq" id="WP_204070760.1">
    <property type="nucleotide sequence ID" value="NZ_BOOS01000077.1"/>
</dbReference>
<dbReference type="AlphaFoldDB" id="A0A7W9DSY3"/>
<dbReference type="Pfam" id="PF19631">
    <property type="entry name" value="Trypco2"/>
    <property type="match status" value="1"/>
</dbReference>
<feature type="region of interest" description="Disordered" evidence="1">
    <location>
        <begin position="82"/>
        <end position="103"/>
    </location>
</feature>
<evidence type="ECO:0000313" key="4">
    <source>
        <dbReference type="Proteomes" id="UP000588112"/>
    </source>
</evidence>
<sequence>MLELSTVIKELRTELTKAMKSADGEQLQFGVGPIELEVTMAVTREASLNGKVKIWVLETGADAKINDVQTHSVKLTLTPEVKGPTKQEDRSLYISGRGEEGER</sequence>
<keyword evidence="4" id="KW-1185">Reference proteome</keyword>
<reference evidence="3 4" key="1">
    <citation type="submission" date="2020-08" db="EMBL/GenBank/DDBJ databases">
        <title>Sequencing the genomes of 1000 actinobacteria strains.</title>
        <authorList>
            <person name="Klenk H.-P."/>
        </authorList>
    </citation>
    <scope>NUCLEOTIDE SEQUENCE [LARGE SCALE GENOMIC DNA]</scope>
    <source>
        <strain evidence="3 4">DSM 45790</strain>
    </source>
</reference>
<name>A0A7W9DSY3_9ACTN</name>
<accession>A0A7W9DSY3</accession>
<evidence type="ECO:0000259" key="2">
    <source>
        <dbReference type="Pfam" id="PF19631"/>
    </source>
</evidence>
<dbReference type="InterPro" id="IPR045608">
    <property type="entry name" value="Trypco2"/>
</dbReference>
<gene>
    <name evidence="3" type="ORF">BJ981_005303</name>
</gene>
<evidence type="ECO:0000313" key="3">
    <source>
        <dbReference type="EMBL" id="MBB5629604.1"/>
    </source>
</evidence>
<dbReference type="EMBL" id="JACHBR010000001">
    <property type="protein sequence ID" value="MBB5629604.1"/>
    <property type="molecule type" value="Genomic_DNA"/>
</dbReference>
<protein>
    <recommendedName>
        <fullName evidence="2">Trypsin-co-occurring domain-containing protein</fullName>
    </recommendedName>
</protein>
<feature type="compositionally biased region" description="Basic and acidic residues" evidence="1">
    <location>
        <begin position="83"/>
        <end position="103"/>
    </location>
</feature>
<proteinExistence type="predicted"/>
<comment type="caution">
    <text evidence="3">The sequence shown here is derived from an EMBL/GenBank/DDBJ whole genome shotgun (WGS) entry which is preliminary data.</text>
</comment>
<feature type="domain" description="Trypsin-co-occurring" evidence="2">
    <location>
        <begin position="3"/>
        <end position="79"/>
    </location>
</feature>